<dbReference type="Pfam" id="PF18019">
    <property type="entry name" value="Cas3_HD"/>
    <property type="match status" value="1"/>
</dbReference>
<dbReference type="PANTHER" id="PTHR47962">
    <property type="entry name" value="ATP-DEPENDENT HELICASE LHR-RELATED-RELATED"/>
    <property type="match status" value="1"/>
</dbReference>
<dbReference type="InterPro" id="IPR006483">
    <property type="entry name" value="CRISPR-assoc_Cas3_HD"/>
</dbReference>
<dbReference type="EMBL" id="AMPQ01000044">
    <property type="protein sequence ID" value="EKE30556.1"/>
    <property type="molecule type" value="Genomic_DNA"/>
</dbReference>
<keyword evidence="4" id="KW-0479">Metal-binding</keyword>
<dbReference type="InterPro" id="IPR014001">
    <property type="entry name" value="Helicase_ATP-bd"/>
</dbReference>
<dbReference type="GO" id="GO:0004518">
    <property type="term" value="F:nuclease activity"/>
    <property type="evidence" value="ECO:0007669"/>
    <property type="project" value="UniProtKB-KW"/>
</dbReference>
<keyword evidence="5" id="KW-0547">Nucleotide-binding</keyword>
<dbReference type="InterPro" id="IPR006935">
    <property type="entry name" value="Helicase/UvrB_N"/>
</dbReference>
<dbReference type="NCBIfam" id="TIGR01587">
    <property type="entry name" value="cas3_core"/>
    <property type="match status" value="1"/>
</dbReference>
<keyword evidence="15" id="KW-1185">Reference proteome</keyword>
<evidence type="ECO:0000259" key="10">
    <source>
        <dbReference type="PROSITE" id="PS51192"/>
    </source>
</evidence>
<proteinExistence type="inferred from homology"/>
<dbReference type="CDD" id="cd17930">
    <property type="entry name" value="DEXHc_cas3"/>
    <property type="match status" value="1"/>
</dbReference>
<dbReference type="InterPro" id="IPR054712">
    <property type="entry name" value="Cas3-like_dom"/>
</dbReference>
<evidence type="ECO:0000256" key="7">
    <source>
        <dbReference type="ARBA" id="ARBA00022806"/>
    </source>
</evidence>
<dbReference type="SMART" id="SM00487">
    <property type="entry name" value="DEXDc"/>
    <property type="match status" value="1"/>
</dbReference>
<protein>
    <submittedName>
        <fullName evidence="13">CRISPR-associated helicase/endonuclease Cas3</fullName>
    </submittedName>
</protein>
<feature type="domain" description="Helicase ATP-binding" evidence="10">
    <location>
        <begin position="256"/>
        <end position="446"/>
    </location>
</feature>
<dbReference type="Proteomes" id="UP000092654">
    <property type="component" value="Chromosome"/>
</dbReference>
<dbReference type="Proteomes" id="UP000011746">
    <property type="component" value="Unassembled WGS sequence"/>
</dbReference>
<dbReference type="EMBL" id="CP011361">
    <property type="protein sequence ID" value="AKG04812.1"/>
    <property type="molecule type" value="Genomic_DNA"/>
</dbReference>
<dbReference type="InterPro" id="IPR052511">
    <property type="entry name" value="ATP-dep_Helicase"/>
</dbReference>
<accession>K2FHH2</accession>
<dbReference type="AlphaFoldDB" id="K2FHH2"/>
<dbReference type="GO" id="GO:0004386">
    <property type="term" value="F:helicase activity"/>
    <property type="evidence" value="ECO:0007669"/>
    <property type="project" value="UniProtKB-KW"/>
</dbReference>
<gene>
    <name evidence="13" type="ORF">AAV35_008365</name>
    <name evidence="14" type="ORF">MJ3_12809</name>
</gene>
<keyword evidence="6" id="KW-0378">Hydrolase</keyword>
<reference evidence="14 15" key="1">
    <citation type="journal article" date="2012" name="J. Bacteriol.">
        <title>Draft Genome Sequence of Salimicrobium sp. Strain MJ3, Isolated from Myulchi-Jeot, Korean Fermented Seafood.</title>
        <authorList>
            <person name="Lee S.H."/>
            <person name="Jung J.Y."/>
            <person name="Jeon C.O."/>
        </authorList>
    </citation>
    <scope>NUCLEOTIDE SEQUENCE [LARGE SCALE GENOMIC DNA]</scope>
    <source>
        <strain evidence="14 15">MJ3</strain>
    </source>
</reference>
<dbReference type="Gene3D" id="3.40.50.300">
    <property type="entry name" value="P-loop containing nucleotide triphosphate hydrolases"/>
    <property type="match status" value="2"/>
</dbReference>
<evidence type="ECO:0000313" key="13">
    <source>
        <dbReference type="EMBL" id="AKG04812.1"/>
    </source>
</evidence>
<dbReference type="CDD" id="cd09641">
    <property type="entry name" value="Cas3''_I"/>
    <property type="match status" value="1"/>
</dbReference>
<evidence type="ECO:0000256" key="3">
    <source>
        <dbReference type="ARBA" id="ARBA00022722"/>
    </source>
</evidence>
<keyword evidence="9" id="KW-0051">Antiviral defense</keyword>
<evidence type="ECO:0000256" key="8">
    <source>
        <dbReference type="ARBA" id="ARBA00022840"/>
    </source>
</evidence>
<dbReference type="RefSeq" id="WP_008592329.1">
    <property type="nucleotide sequence ID" value="NZ_AMPQ01000044.1"/>
</dbReference>
<dbReference type="STRING" id="1230341.AAV35_008365"/>
<keyword evidence="7" id="KW-0347">Helicase</keyword>
<dbReference type="Pfam" id="PF04851">
    <property type="entry name" value="ResIII"/>
    <property type="match status" value="1"/>
</dbReference>
<reference evidence="13" key="3">
    <citation type="submission" date="2016-11" db="EMBL/GenBank/DDBJ databases">
        <title>Salimicrobium jeotgali MJ3, isolated from Myulchi jeot, a traditional Korean fermented seafood.</title>
        <authorList>
            <person name="Kim K.H."/>
            <person name="Jeon C.O."/>
            <person name="Jin H.M."/>
        </authorList>
    </citation>
    <scope>NUCLEOTIDE SEQUENCE</scope>
    <source>
        <strain evidence="13">MJ3</strain>
    </source>
</reference>
<dbReference type="SMART" id="SM00490">
    <property type="entry name" value="HELICc"/>
    <property type="match status" value="1"/>
</dbReference>
<dbReference type="SUPFAM" id="SSF52540">
    <property type="entry name" value="P-loop containing nucleoside triphosphate hydrolases"/>
    <property type="match status" value="1"/>
</dbReference>
<name>K2FHH2_9BACI</name>
<evidence type="ECO:0000259" key="12">
    <source>
        <dbReference type="PROSITE" id="PS51643"/>
    </source>
</evidence>
<dbReference type="KEGG" id="sje:AAV35_008365"/>
<dbReference type="SUPFAM" id="SSF109604">
    <property type="entry name" value="HD-domain/PDEase-like"/>
    <property type="match status" value="1"/>
</dbReference>
<comment type="similarity">
    <text evidence="1">In the N-terminal section; belongs to the CRISPR-associated nuclease Cas3-HD family.</text>
</comment>
<dbReference type="PROSITE" id="PS51192">
    <property type="entry name" value="HELICASE_ATP_BIND_1"/>
    <property type="match status" value="1"/>
</dbReference>
<dbReference type="PROSITE" id="PS51643">
    <property type="entry name" value="HD_CAS3"/>
    <property type="match status" value="1"/>
</dbReference>
<evidence type="ECO:0000256" key="5">
    <source>
        <dbReference type="ARBA" id="ARBA00022741"/>
    </source>
</evidence>
<dbReference type="InterPro" id="IPR006474">
    <property type="entry name" value="Helicase_Cas3_CRISPR-ass_core"/>
</dbReference>
<evidence type="ECO:0000313" key="15">
    <source>
        <dbReference type="Proteomes" id="UP000011746"/>
    </source>
</evidence>
<evidence type="ECO:0000259" key="11">
    <source>
        <dbReference type="PROSITE" id="PS51194"/>
    </source>
</evidence>
<dbReference type="eggNOG" id="COG1203">
    <property type="taxonomic scope" value="Bacteria"/>
</dbReference>
<evidence type="ECO:0000256" key="2">
    <source>
        <dbReference type="ARBA" id="ARBA00009046"/>
    </source>
</evidence>
<keyword evidence="3" id="KW-0540">Nuclease</keyword>
<dbReference type="GO" id="GO:0046872">
    <property type="term" value="F:metal ion binding"/>
    <property type="evidence" value="ECO:0007669"/>
    <property type="project" value="UniProtKB-KW"/>
</dbReference>
<dbReference type="PANTHER" id="PTHR47962:SF5">
    <property type="entry name" value="ATP-DEPENDENT HELICASE LHR-RELATED"/>
    <property type="match status" value="1"/>
</dbReference>
<dbReference type="OrthoDB" id="9810236at2"/>
<dbReference type="GO" id="GO:0003677">
    <property type="term" value="F:DNA binding"/>
    <property type="evidence" value="ECO:0007669"/>
    <property type="project" value="InterPro"/>
</dbReference>
<dbReference type="InterPro" id="IPR038257">
    <property type="entry name" value="CRISPR-assoc_Cas3_HD_sf"/>
</dbReference>
<dbReference type="PROSITE" id="PS51194">
    <property type="entry name" value="HELICASE_CTER"/>
    <property type="match status" value="1"/>
</dbReference>
<evidence type="ECO:0000313" key="14">
    <source>
        <dbReference type="EMBL" id="EKE30556.1"/>
    </source>
</evidence>
<feature type="domain" description="HD Cas3-type" evidence="12">
    <location>
        <begin position="10"/>
        <end position="205"/>
    </location>
</feature>
<dbReference type="InterPro" id="IPR027417">
    <property type="entry name" value="P-loop_NTPase"/>
</dbReference>
<dbReference type="Pfam" id="PF22590">
    <property type="entry name" value="Cas3-like_C_2"/>
    <property type="match status" value="1"/>
</dbReference>
<dbReference type="InterPro" id="IPR001650">
    <property type="entry name" value="Helicase_C-like"/>
</dbReference>
<organism evidence="14 15">
    <name type="scientific">Salimicrobium jeotgali</name>
    <dbReference type="NCBI Taxonomy" id="1230341"/>
    <lineage>
        <taxon>Bacteria</taxon>
        <taxon>Bacillati</taxon>
        <taxon>Bacillota</taxon>
        <taxon>Bacilli</taxon>
        <taxon>Bacillales</taxon>
        <taxon>Bacillaceae</taxon>
        <taxon>Salimicrobium</taxon>
    </lineage>
</organism>
<feature type="domain" description="Helicase C-terminal" evidence="11">
    <location>
        <begin position="475"/>
        <end position="629"/>
    </location>
</feature>
<keyword evidence="8" id="KW-0067">ATP-binding</keyword>
<evidence type="ECO:0000313" key="16">
    <source>
        <dbReference type="Proteomes" id="UP000092654"/>
    </source>
</evidence>
<dbReference type="GO" id="GO:0051607">
    <property type="term" value="P:defense response to virus"/>
    <property type="evidence" value="ECO:0007669"/>
    <property type="project" value="UniProtKB-KW"/>
</dbReference>
<dbReference type="PATRIC" id="fig|1230341.3.peg.2576"/>
<evidence type="ECO:0000256" key="1">
    <source>
        <dbReference type="ARBA" id="ARBA00006847"/>
    </source>
</evidence>
<sequence length="795" mass="90728">MNFIAHVREEDGREQMLRDHLVEVKELGEKFGEPLHLSYTIGLAGLLHDIGKYTVEFQTYLNEAVNNPDCPPKKGSVVHSRAGGKLLYDLLHNGKPGSLAKGLVAEIVGNAIISHHAYINDFIRPSDLDTPYRNSVVEKEVNEYHDLKQRFFRDVMKEEELTEYIKKAIIEIDEIINDTPQEEVYSTMSYVTKMVYSSLIDADRTNTRDFEQNLKKTAPPSMNVYYNRLTTHLQQFENPHNPINKLRNEMSEICDEFAEKPSGIYTLSIPTGGGKTLASLRYALKHASLYSKERIFFIVPFTTIIEQNAEEVRSILQEYSYILEHHSNVVTHDSEEEDEGALDAHQKLKIAEENWDTPIVFTTMVQYLNAIYHRKSSSARRLHNLSNSVLIFDEVQKVPSDCVSLFNLSVNYLCHYANSSAILCTATQPSLEYVHNKLKIQEDAEIIPHIEKISRKFERVDVVDCATDGQMNNDDLKNFILDKKDKEASVLIILNTKQVVKDLYHKMKESTSYDIYHLSTAMCAEHRRNFIDKINEKVKSGQDMICISTQLVEAGVDLDFDCVIRSAAGLDSIAQAAGRCNRNGKAEKKNVYVINHSEESLSKLKEMKIGKNISLRLMKDIKKDPAKNILEPYVMKRYFREFYQEVQNRLDYPIPNTTDETMINWLSDNRITVTNYVQRNDSPDFILRNSIRSAAEKFQVIPDLTTSVIVPYCKEGKDVIATLNDGQTIEELSDFLKKAQKFSVNVFPHELQTLQKKNGVRGYIDGSVKVLVEGFYDDEFGLAISGEVGSGGLIY</sequence>
<reference evidence="16" key="2">
    <citation type="submission" date="2015-06" db="EMBL/GenBank/DDBJ databases">
        <title>Salimicrobium jeotgali MJ3, isolated from Myulchi jeot, a traditional Korean fermented seafood.</title>
        <authorList>
            <person name="Kim K.H."/>
            <person name="Jeon C.O."/>
            <person name="Jin H.M."/>
        </authorList>
    </citation>
    <scope>NUCLEOTIDE SEQUENCE [LARGE SCALE GENOMIC DNA]</scope>
    <source>
        <strain evidence="16">MJ3</strain>
    </source>
</reference>
<evidence type="ECO:0000256" key="4">
    <source>
        <dbReference type="ARBA" id="ARBA00022723"/>
    </source>
</evidence>
<evidence type="ECO:0000256" key="6">
    <source>
        <dbReference type="ARBA" id="ARBA00022801"/>
    </source>
</evidence>
<dbReference type="NCBIfam" id="TIGR01596">
    <property type="entry name" value="cas3_HD"/>
    <property type="match status" value="1"/>
</dbReference>
<dbReference type="GO" id="GO:0016887">
    <property type="term" value="F:ATP hydrolysis activity"/>
    <property type="evidence" value="ECO:0007669"/>
    <property type="project" value="TreeGrafter"/>
</dbReference>
<evidence type="ECO:0000256" key="9">
    <source>
        <dbReference type="ARBA" id="ARBA00023118"/>
    </source>
</evidence>
<dbReference type="GO" id="GO:0005524">
    <property type="term" value="F:ATP binding"/>
    <property type="evidence" value="ECO:0007669"/>
    <property type="project" value="UniProtKB-KW"/>
</dbReference>
<comment type="similarity">
    <text evidence="2">In the central section; belongs to the CRISPR-associated helicase Cas3 family.</text>
</comment>
<dbReference type="Gene3D" id="1.10.3210.30">
    <property type="match status" value="1"/>
</dbReference>